<dbReference type="Gene3D" id="3.30.200.20">
    <property type="entry name" value="Phosphorylase Kinase, domain 1"/>
    <property type="match status" value="1"/>
</dbReference>
<dbReference type="InterPro" id="IPR002575">
    <property type="entry name" value="Aminoglycoside_PTrfase"/>
</dbReference>
<comment type="similarity">
    <text evidence="1">Belongs to the pseudomonas-type ThrB family.</text>
</comment>
<organism evidence="3 4">
    <name type="scientific">Paenibacillus nasutitermitis</name>
    <dbReference type="NCBI Taxonomy" id="1652958"/>
    <lineage>
        <taxon>Bacteria</taxon>
        <taxon>Bacillati</taxon>
        <taxon>Bacillota</taxon>
        <taxon>Bacilli</taxon>
        <taxon>Bacillales</taxon>
        <taxon>Paenibacillaceae</taxon>
        <taxon>Paenibacillus</taxon>
    </lineage>
</organism>
<feature type="domain" description="Aminoglycoside phosphotransferase" evidence="2">
    <location>
        <begin position="28"/>
        <end position="269"/>
    </location>
</feature>
<dbReference type="SUPFAM" id="SSF56112">
    <property type="entry name" value="Protein kinase-like (PK-like)"/>
    <property type="match status" value="1"/>
</dbReference>
<dbReference type="EMBL" id="BMHP01000009">
    <property type="protein sequence ID" value="GGD98039.1"/>
    <property type="molecule type" value="Genomic_DNA"/>
</dbReference>
<dbReference type="PANTHER" id="PTHR21064">
    <property type="entry name" value="AMINOGLYCOSIDE PHOSPHOTRANSFERASE DOMAIN-CONTAINING PROTEIN-RELATED"/>
    <property type="match status" value="1"/>
</dbReference>
<dbReference type="GO" id="GO:0019202">
    <property type="term" value="F:amino acid kinase activity"/>
    <property type="evidence" value="ECO:0007669"/>
    <property type="project" value="TreeGrafter"/>
</dbReference>
<dbReference type="Gene3D" id="3.90.1200.10">
    <property type="match status" value="1"/>
</dbReference>
<proteinExistence type="inferred from homology"/>
<name>A0A917E2B7_9BACL</name>
<accession>A0A917E2B7</accession>
<evidence type="ECO:0000313" key="3">
    <source>
        <dbReference type="EMBL" id="GGD98039.1"/>
    </source>
</evidence>
<protein>
    <recommendedName>
        <fullName evidence="2">Aminoglycoside phosphotransferase domain-containing protein</fullName>
    </recommendedName>
</protein>
<reference evidence="3" key="2">
    <citation type="submission" date="2020-09" db="EMBL/GenBank/DDBJ databases">
        <authorList>
            <person name="Sun Q."/>
            <person name="Zhou Y."/>
        </authorList>
    </citation>
    <scope>NUCLEOTIDE SEQUENCE</scope>
    <source>
        <strain evidence="3">CGMCC 1.15178</strain>
    </source>
</reference>
<reference evidence="3" key="1">
    <citation type="journal article" date="2014" name="Int. J. Syst. Evol. Microbiol.">
        <title>Complete genome sequence of Corynebacterium casei LMG S-19264T (=DSM 44701T), isolated from a smear-ripened cheese.</title>
        <authorList>
            <consortium name="US DOE Joint Genome Institute (JGI-PGF)"/>
            <person name="Walter F."/>
            <person name="Albersmeier A."/>
            <person name="Kalinowski J."/>
            <person name="Ruckert C."/>
        </authorList>
    </citation>
    <scope>NUCLEOTIDE SEQUENCE</scope>
    <source>
        <strain evidence="3">CGMCC 1.15178</strain>
    </source>
</reference>
<gene>
    <name evidence="3" type="ORF">GCM10010911_66070</name>
</gene>
<keyword evidence="4" id="KW-1185">Reference proteome</keyword>
<dbReference type="PANTHER" id="PTHR21064:SF6">
    <property type="entry name" value="AMINOGLYCOSIDE PHOSPHOTRANSFERASE DOMAIN-CONTAINING PROTEIN"/>
    <property type="match status" value="1"/>
</dbReference>
<dbReference type="InterPro" id="IPR050249">
    <property type="entry name" value="Pseudomonas-type_ThrB"/>
</dbReference>
<dbReference type="Pfam" id="PF01636">
    <property type="entry name" value="APH"/>
    <property type="match status" value="1"/>
</dbReference>
<sequence length="326" mass="37780">MNALTNEQILSEVMSDIEEKFGWKIINFRPCELGYANLKWIIDTDHNSIFVKQYNKIRYRRGLDGVKEALKYQHQMYLDGIPCQPLYSLKDEYILTTPSGENYMITGVSQGKLVEPGKCNANQMFSLGEATGRMHAWMESNMPRLQALQWELPSKANVVEKAKMNLTESLKAGNERYSNAIEKQLSILETLDIETFEPCNKGWTHWDMHVDNLMFYDDGVADILDFDRLHFVFPDFDVSRAILSGAVSDNGLNKETTNAFIAGYRSYSPLTTEQLVRSIKLTWFKESKWIDEQFRNDKAMSRFIDEMIWIGEEWGKLTKLFNSLEP</sequence>
<dbReference type="InterPro" id="IPR011009">
    <property type="entry name" value="Kinase-like_dom_sf"/>
</dbReference>
<dbReference type="Proteomes" id="UP000612456">
    <property type="component" value="Unassembled WGS sequence"/>
</dbReference>
<evidence type="ECO:0000256" key="1">
    <source>
        <dbReference type="ARBA" id="ARBA00038240"/>
    </source>
</evidence>
<dbReference type="RefSeq" id="WP_188999464.1">
    <property type="nucleotide sequence ID" value="NZ_BMHP01000009.1"/>
</dbReference>
<comment type="caution">
    <text evidence="3">The sequence shown here is derived from an EMBL/GenBank/DDBJ whole genome shotgun (WGS) entry which is preliminary data.</text>
</comment>
<dbReference type="AlphaFoldDB" id="A0A917E2B7"/>
<evidence type="ECO:0000259" key="2">
    <source>
        <dbReference type="Pfam" id="PF01636"/>
    </source>
</evidence>
<evidence type="ECO:0000313" key="4">
    <source>
        <dbReference type="Proteomes" id="UP000612456"/>
    </source>
</evidence>